<sequence length="489" mass="56387">MKKYLLLCLLHIIGYATWAQRISPTQEAIATVAQLSPKTNLIPKSHIKQGGHLAKEDSIFRPLQQNSIIPMGVSGTIMSDLNSDEKFTYVHTEGYDKNIKNIWQNDFKIESKYDYIGEQTDSLFHYVLFNRFLPKNKVFLLRTSIRTGLQEKIEGTLPEGIKMFTFRIVNEDCFIACKYKERPVVMIFHVKDGTFKVLPNLLDRNAQFLSLYADKESFTTILKQYKGGALLIKKYSKEGNLLSNYIIPNNKKQFNEAKTVRIGEKLMVIGTYTKGLSFRVRGLYAACLDENFSPEKVKYTEFSEFKGILNKKQQAPPYAIVHQLKPLNNGIMCVFDFFEAAISNQEYTGKIKYQYSMICKLDQEANFVWNSVIDLDGFTNFIFTQRLRTQTSSKIDILESNVKPAMQFLINKNRIMGACQMGNVIYTNLLDSETGEVVAKGVYEELGNEQITGFLPWFDENFLVWGRERRNLLARPTLYMRKIKVVEKI</sequence>
<proteinExistence type="predicted"/>
<organism evidence="2 3">
    <name type="scientific">Emticicia aquatilis</name>
    <dbReference type="NCBI Taxonomy" id="1537369"/>
    <lineage>
        <taxon>Bacteria</taxon>
        <taxon>Pseudomonadati</taxon>
        <taxon>Bacteroidota</taxon>
        <taxon>Cytophagia</taxon>
        <taxon>Cytophagales</taxon>
        <taxon>Leadbetterellaceae</taxon>
        <taxon>Emticicia</taxon>
    </lineage>
</organism>
<feature type="chain" id="PRO_5037264669" description="WG repeat-containing protein" evidence="1">
    <location>
        <begin position="20"/>
        <end position="489"/>
    </location>
</feature>
<protein>
    <recommendedName>
        <fullName evidence="4">WG repeat-containing protein</fullName>
    </recommendedName>
</protein>
<gene>
    <name evidence="2" type="ORF">GCM10011514_09050</name>
</gene>
<keyword evidence="3" id="KW-1185">Reference proteome</keyword>
<evidence type="ECO:0008006" key="4">
    <source>
        <dbReference type="Google" id="ProtNLM"/>
    </source>
</evidence>
<evidence type="ECO:0000313" key="3">
    <source>
        <dbReference type="Proteomes" id="UP000609064"/>
    </source>
</evidence>
<feature type="signal peptide" evidence="1">
    <location>
        <begin position="1"/>
        <end position="19"/>
    </location>
</feature>
<reference evidence="2" key="2">
    <citation type="submission" date="2020-09" db="EMBL/GenBank/DDBJ databases">
        <authorList>
            <person name="Sun Q."/>
            <person name="Zhou Y."/>
        </authorList>
    </citation>
    <scope>NUCLEOTIDE SEQUENCE</scope>
    <source>
        <strain evidence="2">CGMCC 1.15958</strain>
    </source>
</reference>
<evidence type="ECO:0000313" key="2">
    <source>
        <dbReference type="EMBL" id="GGD47237.1"/>
    </source>
</evidence>
<dbReference type="RefSeq" id="WP_188764852.1">
    <property type="nucleotide sequence ID" value="NZ_BMKK01000002.1"/>
</dbReference>
<accession>A0A917DLA6</accession>
<evidence type="ECO:0000256" key="1">
    <source>
        <dbReference type="SAM" id="SignalP"/>
    </source>
</evidence>
<keyword evidence="1" id="KW-0732">Signal</keyword>
<dbReference type="EMBL" id="BMKK01000002">
    <property type="protein sequence ID" value="GGD47237.1"/>
    <property type="molecule type" value="Genomic_DNA"/>
</dbReference>
<comment type="caution">
    <text evidence="2">The sequence shown here is derived from an EMBL/GenBank/DDBJ whole genome shotgun (WGS) entry which is preliminary data.</text>
</comment>
<dbReference type="Proteomes" id="UP000609064">
    <property type="component" value="Unassembled WGS sequence"/>
</dbReference>
<reference evidence="2" key="1">
    <citation type="journal article" date="2014" name="Int. J. Syst. Evol. Microbiol.">
        <title>Complete genome sequence of Corynebacterium casei LMG S-19264T (=DSM 44701T), isolated from a smear-ripened cheese.</title>
        <authorList>
            <consortium name="US DOE Joint Genome Institute (JGI-PGF)"/>
            <person name="Walter F."/>
            <person name="Albersmeier A."/>
            <person name="Kalinowski J."/>
            <person name="Ruckert C."/>
        </authorList>
    </citation>
    <scope>NUCLEOTIDE SEQUENCE</scope>
    <source>
        <strain evidence="2">CGMCC 1.15958</strain>
    </source>
</reference>
<dbReference type="AlphaFoldDB" id="A0A917DLA6"/>
<name>A0A917DLA6_9BACT</name>